<accession>A0A6G1GBB9</accession>
<reference evidence="3 5" key="1">
    <citation type="submission" date="2020-01" db="EMBL/GenBank/DDBJ databases">
        <authorList>
            <consortium name="DOE Joint Genome Institute"/>
            <person name="Haridas S."/>
            <person name="Albert R."/>
            <person name="Binder M."/>
            <person name="Bloem J."/>
            <person name="Labutti K."/>
            <person name="Salamov A."/>
            <person name="Andreopoulos B."/>
            <person name="Baker S.E."/>
            <person name="Barry K."/>
            <person name="Bills G."/>
            <person name="Bluhm B.H."/>
            <person name="Cannon C."/>
            <person name="Castanera R."/>
            <person name="Culley D.E."/>
            <person name="Daum C."/>
            <person name="Ezra D."/>
            <person name="Gonzalez J.B."/>
            <person name="Henrissat B."/>
            <person name="Kuo A."/>
            <person name="Liang C."/>
            <person name="Lipzen A."/>
            <person name="Lutzoni F."/>
            <person name="Magnuson J."/>
            <person name="Mondo S."/>
            <person name="Nolan M."/>
            <person name="Ohm R."/>
            <person name="Pangilinan J."/>
            <person name="Park H.-J."/>
            <person name="Ramirez L."/>
            <person name="Alfaro M."/>
            <person name="Sun H."/>
            <person name="Tritt A."/>
            <person name="Yoshinaga Y."/>
            <person name="Zwiers L.-H."/>
            <person name="Turgeon B.G."/>
            <person name="Goodwin S.B."/>
            <person name="Spatafora J.W."/>
            <person name="Crous P.W."/>
            <person name="Grigoriev I.V."/>
        </authorList>
    </citation>
    <scope>NUCLEOTIDE SEQUENCE</scope>
    <source>
        <strain evidence="3 5">CBS 781.70</strain>
    </source>
</reference>
<evidence type="ECO:0000313" key="3">
    <source>
        <dbReference type="EMBL" id="KAF1815236.1"/>
    </source>
</evidence>
<dbReference type="AlphaFoldDB" id="A0A6G1GBB9"/>
<evidence type="ECO:0000313" key="5">
    <source>
        <dbReference type="RefSeq" id="XP_033536867.1"/>
    </source>
</evidence>
<keyword evidence="2" id="KW-0472">Membrane</keyword>
<feature type="transmembrane region" description="Helical" evidence="2">
    <location>
        <begin position="315"/>
        <end position="341"/>
    </location>
</feature>
<dbReference type="PANTHER" id="PTHR34414:SF1">
    <property type="entry name" value="SUBTILISIN-LIKE SERINE PROTEASE"/>
    <property type="match status" value="1"/>
</dbReference>
<dbReference type="EMBL" id="ML975152">
    <property type="protein sequence ID" value="KAF1815236.1"/>
    <property type="molecule type" value="Genomic_DNA"/>
</dbReference>
<feature type="region of interest" description="Disordered" evidence="1">
    <location>
        <begin position="1"/>
        <end position="28"/>
    </location>
</feature>
<evidence type="ECO:0000256" key="2">
    <source>
        <dbReference type="SAM" id="Phobius"/>
    </source>
</evidence>
<dbReference type="InterPro" id="IPR046536">
    <property type="entry name" value="DUF6601"/>
</dbReference>
<keyword evidence="4" id="KW-1185">Reference proteome</keyword>
<organism evidence="3">
    <name type="scientific">Eremomyces bilateralis CBS 781.70</name>
    <dbReference type="NCBI Taxonomy" id="1392243"/>
    <lineage>
        <taxon>Eukaryota</taxon>
        <taxon>Fungi</taxon>
        <taxon>Dikarya</taxon>
        <taxon>Ascomycota</taxon>
        <taxon>Pezizomycotina</taxon>
        <taxon>Dothideomycetes</taxon>
        <taxon>Dothideomycetes incertae sedis</taxon>
        <taxon>Eremomycetales</taxon>
        <taxon>Eremomycetaceae</taxon>
        <taxon>Eremomyces</taxon>
    </lineage>
</organism>
<dbReference type="Proteomes" id="UP000504638">
    <property type="component" value="Unplaced"/>
</dbReference>
<dbReference type="RefSeq" id="XP_033536867.1">
    <property type="nucleotide sequence ID" value="XM_033677423.1"/>
</dbReference>
<dbReference type="Pfam" id="PF20246">
    <property type="entry name" value="DUF6601"/>
    <property type="match status" value="1"/>
</dbReference>
<sequence length="379" mass="44019">MATQRSETMTSSPTLVSRPITNTSSTNVSAATGVPFECELQLAHDLEYLPTGVDEKRRVLLRRDSDYQTLPGQPRVRLNSVQLPEYLLEHSIIDFFDTHLIRVRQHAPYDGISCLHEQGVLGLRVILTERIRLHLIRTDDRMFIRPLPSYLTSFAFWEFLLDEENESLSPDDRMRIVHNTFGFLRTYYYLIRYPSDFRLAQKLGLLPADIAFEPFAHFIAAFSDLANDVLLEKAPRWTFGELDLSHLNSASLVWRWHNYFNLYPFRNHVLINKYYGPVLFLFATFSVALSAMQVWAQLLDLQDYDSEKEASGVGFMWWFAMESIGYSFALGACFLFAYLWTASVDARRANRAMKKWKRETGANHDQPSLARSFLSRWLK</sequence>
<feature type="transmembrane region" description="Helical" evidence="2">
    <location>
        <begin position="274"/>
        <end position="295"/>
    </location>
</feature>
<evidence type="ECO:0000256" key="1">
    <source>
        <dbReference type="SAM" id="MobiDB-lite"/>
    </source>
</evidence>
<keyword evidence="2" id="KW-1133">Transmembrane helix</keyword>
<protein>
    <submittedName>
        <fullName evidence="3 5">Uncharacterized protein</fullName>
    </submittedName>
</protein>
<reference evidence="5" key="2">
    <citation type="submission" date="2020-04" db="EMBL/GenBank/DDBJ databases">
        <authorList>
            <consortium name="NCBI Genome Project"/>
        </authorList>
    </citation>
    <scope>NUCLEOTIDE SEQUENCE</scope>
    <source>
        <strain evidence="5">CBS 781.70</strain>
    </source>
</reference>
<gene>
    <name evidence="3 5" type="ORF">P152DRAFT_431647</name>
</gene>
<proteinExistence type="predicted"/>
<keyword evidence="2" id="KW-0812">Transmembrane</keyword>
<reference evidence="5" key="3">
    <citation type="submission" date="2025-04" db="UniProtKB">
        <authorList>
            <consortium name="RefSeq"/>
        </authorList>
    </citation>
    <scope>IDENTIFICATION</scope>
    <source>
        <strain evidence="5">CBS 781.70</strain>
    </source>
</reference>
<dbReference type="PANTHER" id="PTHR34414">
    <property type="entry name" value="HET DOMAIN-CONTAINING PROTEIN-RELATED"/>
    <property type="match status" value="1"/>
</dbReference>
<evidence type="ECO:0000313" key="4">
    <source>
        <dbReference type="Proteomes" id="UP000504638"/>
    </source>
</evidence>
<dbReference type="GeneID" id="54417993"/>
<dbReference type="OrthoDB" id="5086500at2759"/>
<name>A0A6G1GBB9_9PEZI</name>
<feature type="compositionally biased region" description="Polar residues" evidence="1">
    <location>
        <begin position="1"/>
        <end position="15"/>
    </location>
</feature>